<evidence type="ECO:0000256" key="8">
    <source>
        <dbReference type="ARBA" id="ARBA00022833"/>
    </source>
</evidence>
<dbReference type="Proteomes" id="UP000053370">
    <property type="component" value="Unassembled WGS sequence"/>
</dbReference>
<keyword evidence="4 9" id="KW-0540">Nuclease</keyword>
<evidence type="ECO:0000256" key="7">
    <source>
        <dbReference type="ARBA" id="ARBA00022801"/>
    </source>
</evidence>
<dbReference type="EMBL" id="DF968181">
    <property type="protein sequence ID" value="GAP41358.1"/>
    <property type="molecule type" value="Genomic_DNA"/>
</dbReference>
<dbReference type="STRING" id="1678840.ATC1_131345"/>
<evidence type="ECO:0000313" key="11">
    <source>
        <dbReference type="Proteomes" id="UP000053370"/>
    </source>
</evidence>
<feature type="binding site" evidence="9">
    <location>
        <position position="122"/>
    </location>
    <ligand>
        <name>Zn(2+)</name>
        <dbReference type="ChEBI" id="CHEBI:29105"/>
        <note>catalytic</note>
    </ligand>
</feature>
<keyword evidence="2 9" id="KW-0690">Ribosome biogenesis</keyword>
<evidence type="ECO:0000256" key="3">
    <source>
        <dbReference type="ARBA" id="ARBA00022552"/>
    </source>
</evidence>
<dbReference type="InterPro" id="IPR023091">
    <property type="entry name" value="MetalPrtase_cat_dom_sf_prd"/>
</dbReference>
<keyword evidence="3 9" id="KW-0698">rRNA processing</keyword>
<dbReference type="PROSITE" id="PS01306">
    <property type="entry name" value="UPF0054"/>
    <property type="match status" value="1"/>
</dbReference>
<dbReference type="InterPro" id="IPR002036">
    <property type="entry name" value="YbeY"/>
</dbReference>
<keyword evidence="5 9" id="KW-0479">Metal-binding</keyword>
<evidence type="ECO:0000256" key="9">
    <source>
        <dbReference type="HAMAP-Rule" id="MF_00009"/>
    </source>
</evidence>
<evidence type="ECO:0000256" key="4">
    <source>
        <dbReference type="ARBA" id="ARBA00022722"/>
    </source>
</evidence>
<dbReference type="GO" id="GO:0005737">
    <property type="term" value="C:cytoplasm"/>
    <property type="evidence" value="ECO:0007669"/>
    <property type="project" value="UniProtKB-SubCell"/>
</dbReference>
<dbReference type="GO" id="GO:0004521">
    <property type="term" value="F:RNA endonuclease activity"/>
    <property type="evidence" value="ECO:0007669"/>
    <property type="project" value="UniProtKB-UniRule"/>
</dbReference>
<dbReference type="Gene3D" id="3.40.390.30">
    <property type="entry name" value="Metalloproteases ('zincins'), catalytic domain"/>
    <property type="match status" value="1"/>
</dbReference>
<accession>A0A0S7BU47</accession>
<evidence type="ECO:0000313" key="10">
    <source>
        <dbReference type="EMBL" id="GAP41358.1"/>
    </source>
</evidence>
<feature type="binding site" evidence="9">
    <location>
        <position position="112"/>
    </location>
    <ligand>
        <name>Zn(2+)</name>
        <dbReference type="ChEBI" id="CHEBI:29105"/>
        <note>catalytic</note>
    </ligand>
</feature>
<evidence type="ECO:0000256" key="6">
    <source>
        <dbReference type="ARBA" id="ARBA00022759"/>
    </source>
</evidence>
<dbReference type="PANTHER" id="PTHR46986:SF1">
    <property type="entry name" value="ENDORIBONUCLEASE YBEY, CHLOROPLASTIC"/>
    <property type="match status" value="1"/>
</dbReference>
<protein>
    <recommendedName>
        <fullName evidence="9">Endoribonuclease YbeY</fullName>
        <ecNumber evidence="9">3.1.-.-</ecNumber>
    </recommendedName>
</protein>
<comment type="function">
    <text evidence="9">Single strand-specific metallo-endoribonuclease involved in late-stage 70S ribosome quality control and in maturation of the 3' terminus of the 16S rRNA.</text>
</comment>
<dbReference type="HAMAP" id="MF_00009">
    <property type="entry name" value="Endoribonucl_YbeY"/>
    <property type="match status" value="1"/>
</dbReference>
<dbReference type="GO" id="GO:0004222">
    <property type="term" value="F:metalloendopeptidase activity"/>
    <property type="evidence" value="ECO:0007669"/>
    <property type="project" value="InterPro"/>
</dbReference>
<keyword evidence="6 9" id="KW-0255">Endonuclease</keyword>
<dbReference type="SUPFAM" id="SSF55486">
    <property type="entry name" value="Metalloproteases ('zincins'), catalytic domain"/>
    <property type="match status" value="1"/>
</dbReference>
<dbReference type="AlphaFoldDB" id="A0A0S7BU47"/>
<reference evidence="10" key="1">
    <citation type="journal article" date="2015" name="Genome Announc.">
        <title>Draft Genome Sequence of Anaerolineae Strain TC1, a Novel Isolate from a Methanogenic Wastewater Treatment System.</title>
        <authorList>
            <person name="Matsuura N."/>
            <person name="Tourlousse D.M."/>
            <person name="Sun L."/>
            <person name="Toyonaga M."/>
            <person name="Kuroda K."/>
            <person name="Ohashi A."/>
            <person name="Cruz R."/>
            <person name="Yamaguchi T."/>
            <person name="Sekiguchi Y."/>
        </authorList>
    </citation>
    <scope>NUCLEOTIDE SEQUENCE [LARGE SCALE GENOMIC DNA]</scope>
    <source>
        <strain evidence="10">TC1</strain>
    </source>
</reference>
<keyword evidence="11" id="KW-1185">Reference proteome</keyword>
<comment type="cofactor">
    <cofactor evidence="9">
        <name>Zn(2+)</name>
        <dbReference type="ChEBI" id="CHEBI:29105"/>
    </cofactor>
    <text evidence="9">Binds 1 zinc ion.</text>
</comment>
<dbReference type="Pfam" id="PF02130">
    <property type="entry name" value="YbeY"/>
    <property type="match status" value="1"/>
</dbReference>
<evidence type="ECO:0000256" key="5">
    <source>
        <dbReference type="ARBA" id="ARBA00022723"/>
    </source>
</evidence>
<dbReference type="InterPro" id="IPR020549">
    <property type="entry name" value="YbeY_CS"/>
</dbReference>
<dbReference type="PATRIC" id="fig|1678840.3.peg.2803"/>
<name>A0A0S7BU47_9CHLR</name>
<comment type="subcellular location">
    <subcellularLocation>
        <location evidence="9">Cytoplasm</location>
    </subcellularLocation>
</comment>
<sequence length="156" mass="17927">MDIDNRTDLIDFIIDENRLHSISENILTHYFDTIPELSLSFITPREIQELNKTYRGYDEVTDVLTFPSDGEVDPETGKEYLGDILICVSRASEQAASSNHPLQNEIELLLIHGLLHLLGYDHSDESQKEEMWALQNEYLDLFNINLGRKPGEDLGY</sequence>
<comment type="similarity">
    <text evidence="1 9">Belongs to the endoribonuclease YbeY family.</text>
</comment>
<dbReference type="RefSeq" id="WP_062282391.1">
    <property type="nucleotide sequence ID" value="NZ_DF968181.1"/>
</dbReference>
<dbReference type="GO" id="GO:0006364">
    <property type="term" value="P:rRNA processing"/>
    <property type="evidence" value="ECO:0007669"/>
    <property type="project" value="UniProtKB-UniRule"/>
</dbReference>
<evidence type="ECO:0000256" key="2">
    <source>
        <dbReference type="ARBA" id="ARBA00022517"/>
    </source>
</evidence>
<keyword evidence="9" id="KW-0963">Cytoplasm</keyword>
<dbReference type="PANTHER" id="PTHR46986">
    <property type="entry name" value="ENDORIBONUCLEASE YBEY, CHLOROPLASTIC"/>
    <property type="match status" value="1"/>
</dbReference>
<dbReference type="EC" id="3.1.-.-" evidence="9"/>
<organism evidence="10">
    <name type="scientific">Flexilinea flocculi</name>
    <dbReference type="NCBI Taxonomy" id="1678840"/>
    <lineage>
        <taxon>Bacteria</taxon>
        <taxon>Bacillati</taxon>
        <taxon>Chloroflexota</taxon>
        <taxon>Anaerolineae</taxon>
        <taxon>Anaerolineales</taxon>
        <taxon>Anaerolineaceae</taxon>
        <taxon>Flexilinea</taxon>
    </lineage>
</organism>
<feature type="binding site" evidence="9">
    <location>
        <position position="116"/>
    </location>
    <ligand>
        <name>Zn(2+)</name>
        <dbReference type="ChEBI" id="CHEBI:29105"/>
        <note>catalytic</note>
    </ligand>
</feature>
<keyword evidence="8 9" id="KW-0862">Zinc</keyword>
<dbReference type="GO" id="GO:0008270">
    <property type="term" value="F:zinc ion binding"/>
    <property type="evidence" value="ECO:0007669"/>
    <property type="project" value="UniProtKB-UniRule"/>
</dbReference>
<proteinExistence type="inferred from homology"/>
<evidence type="ECO:0000256" key="1">
    <source>
        <dbReference type="ARBA" id="ARBA00010875"/>
    </source>
</evidence>
<dbReference type="NCBIfam" id="TIGR00043">
    <property type="entry name" value="rRNA maturation RNase YbeY"/>
    <property type="match status" value="1"/>
</dbReference>
<gene>
    <name evidence="9" type="primary">ybeY</name>
    <name evidence="10" type="ORF">ATC1_131345</name>
</gene>
<keyword evidence="7 9" id="KW-0378">Hydrolase</keyword>